<dbReference type="KEGG" id="lenr:94170739"/>
<dbReference type="PANTHER" id="PTHR16306:SF0">
    <property type="entry name" value="TRANSLIN-ASSOCIATED FACTOR X-INTERACTING PROTEIN 1"/>
    <property type="match status" value="1"/>
</dbReference>
<feature type="region of interest" description="Disordered" evidence="3">
    <location>
        <begin position="1"/>
        <end position="43"/>
    </location>
</feature>
<evidence type="ECO:0000256" key="1">
    <source>
        <dbReference type="ARBA" id="ARBA00023054"/>
    </source>
</evidence>
<reference evidence="5 6" key="1">
    <citation type="submission" date="2021-02" db="EMBL/GenBank/DDBJ databases">
        <title>Leishmania (Mundinia) enrietti genome sequencing and assembly.</title>
        <authorList>
            <person name="Almutairi H."/>
            <person name="Gatherer D."/>
        </authorList>
    </citation>
    <scope>NUCLEOTIDE SEQUENCE [LARGE SCALE GENOMIC DNA]</scope>
    <source>
        <strain evidence="5">CUR178</strain>
    </source>
</reference>
<dbReference type="AlphaFoldDB" id="A0A836GL45"/>
<evidence type="ECO:0000259" key="4">
    <source>
        <dbReference type="Pfam" id="PF15739"/>
    </source>
</evidence>
<evidence type="ECO:0000313" key="6">
    <source>
        <dbReference type="Proteomes" id="UP000674179"/>
    </source>
</evidence>
<evidence type="ECO:0000256" key="2">
    <source>
        <dbReference type="SAM" id="Coils"/>
    </source>
</evidence>
<evidence type="ECO:0000313" key="5">
    <source>
        <dbReference type="EMBL" id="KAG5475784.1"/>
    </source>
</evidence>
<dbReference type="PANTHER" id="PTHR16306">
    <property type="entry name" value="TRANSLIN-ASSOCIATED FACTOR X-INTERACTING PROTEIN 1"/>
    <property type="match status" value="1"/>
</dbReference>
<feature type="coiled-coil region" evidence="2">
    <location>
        <begin position="171"/>
        <end position="198"/>
    </location>
</feature>
<dbReference type="Proteomes" id="UP000674179">
    <property type="component" value="Chromosome 27"/>
</dbReference>
<dbReference type="GO" id="GO:0005737">
    <property type="term" value="C:cytoplasm"/>
    <property type="evidence" value="ECO:0007669"/>
    <property type="project" value="TreeGrafter"/>
</dbReference>
<dbReference type="EMBL" id="JAFHKP010000027">
    <property type="protein sequence ID" value="KAG5475784.1"/>
    <property type="molecule type" value="Genomic_DNA"/>
</dbReference>
<name>A0A836GL45_LEIEN</name>
<feature type="compositionally biased region" description="Basic and acidic residues" evidence="3">
    <location>
        <begin position="1"/>
        <end position="16"/>
    </location>
</feature>
<dbReference type="GeneID" id="94170739"/>
<sequence length="737" mass="81814">MLDHREALRPSEENGRASRKAGIALSRGRRQRRSQNAPPLGRGVYHLAPLDRALATVAAHHSPAQAQTTSLPVLLSSVPSSRQLVSSGAVSGPVRMWPAVASSRQRRRQAALESRAPFALQLEAFVRREHQQYLREHPSCSRADCLHIFREAFSTFVSHFSEYKGILSIVRDEYDAALNEMSEKVKQMQVEYLESQSDRELHAMELIQLKESMNATISNQKAQGAAAQELLHALRDQLSAAEHANTLMTLEMEQQRKTHFEAQQQVKLLSRALIEESARTAAARDATRKVEKVSQLQEARITVLKENVAELEDCLKRQTYAQIEGRHLLTAAGAVTTDLCRLSLQADLLPREGGDATTSTYSKHFVTQLLARIDAVEMKLAETARKDSAALAGTASPPRDIASHPTFLSNPASGDTVVCASSDARGSADTALPVIREWLRQEGIGEAEVEPTDVIVPPGRNPAEALGFLSATLPVKHRHLSLQVTLQLMESMWRARAQVRDGPRLPQFFLEWLQTQAGNLTEAKALGVNLLDTCQHNVGHPDCRALLAVLRGFLPEEAVHVCRDRLVQLRRTTATSAATLHGKMAFDAFFAMVRAVCPEKSLANMLHLRFTVHRCRTETGEVELDQVLAEGAYFVRLFKQQWVQEVELFTLRVVEGIRDEGDEKRNSVSLTKATRVLQRLDVALSNEVYTYLSLACQLPVIDVCSAEGLAVPLDAMLLRFRTSVLLYRRSPEDIAGT</sequence>
<proteinExistence type="predicted"/>
<comment type="caution">
    <text evidence="5">The sequence shown here is derived from an EMBL/GenBank/DDBJ whole genome shotgun (WGS) entry which is preliminary data.</text>
</comment>
<dbReference type="Pfam" id="PF15739">
    <property type="entry name" value="TSNAXIP1_N"/>
    <property type="match status" value="1"/>
</dbReference>
<keyword evidence="1 2" id="KW-0175">Coiled coil</keyword>
<dbReference type="RefSeq" id="XP_067691795.1">
    <property type="nucleotide sequence ID" value="XM_067835229.1"/>
</dbReference>
<feature type="domain" description="Translin-associated factor X-interacting protein 1 N-terminal" evidence="4">
    <location>
        <begin position="123"/>
        <end position="229"/>
    </location>
</feature>
<protein>
    <recommendedName>
        <fullName evidence="4">Translin-associated factor X-interacting protein 1 N-terminal domain-containing protein</fullName>
    </recommendedName>
</protein>
<dbReference type="OrthoDB" id="261426at2759"/>
<evidence type="ECO:0000256" key="3">
    <source>
        <dbReference type="SAM" id="MobiDB-lite"/>
    </source>
</evidence>
<accession>A0A836GL45</accession>
<keyword evidence="6" id="KW-1185">Reference proteome</keyword>
<gene>
    <name evidence="5" type="ORF">CUR178_03497</name>
</gene>
<dbReference type="InterPro" id="IPR032755">
    <property type="entry name" value="TSNAXIP1_N"/>
</dbReference>
<organism evidence="5 6">
    <name type="scientific">Leishmania enriettii</name>
    <dbReference type="NCBI Taxonomy" id="5663"/>
    <lineage>
        <taxon>Eukaryota</taxon>
        <taxon>Discoba</taxon>
        <taxon>Euglenozoa</taxon>
        <taxon>Kinetoplastea</taxon>
        <taxon>Metakinetoplastina</taxon>
        <taxon>Trypanosomatida</taxon>
        <taxon>Trypanosomatidae</taxon>
        <taxon>Leishmaniinae</taxon>
        <taxon>Leishmania</taxon>
    </lineage>
</organism>